<feature type="region of interest" description="Disordered" evidence="1">
    <location>
        <begin position="542"/>
        <end position="565"/>
    </location>
</feature>
<dbReference type="InParanoid" id="B3RV38"/>
<protein>
    <submittedName>
        <fullName evidence="3">Uncharacterized protein</fullName>
    </submittedName>
</protein>
<evidence type="ECO:0000313" key="3">
    <source>
        <dbReference type="EMBL" id="EDV25432.1"/>
    </source>
</evidence>
<dbReference type="Proteomes" id="UP000009022">
    <property type="component" value="Unassembled WGS sequence"/>
</dbReference>
<dbReference type="CTD" id="6753175"/>
<feature type="compositionally biased region" description="Polar residues" evidence="1">
    <location>
        <begin position="514"/>
        <end position="527"/>
    </location>
</feature>
<feature type="transmembrane region" description="Helical" evidence="2">
    <location>
        <begin position="340"/>
        <end position="361"/>
    </location>
</feature>
<keyword evidence="2" id="KW-1133">Transmembrane helix</keyword>
<evidence type="ECO:0000256" key="2">
    <source>
        <dbReference type="SAM" id="Phobius"/>
    </source>
</evidence>
<feature type="transmembrane region" description="Helical" evidence="2">
    <location>
        <begin position="79"/>
        <end position="102"/>
    </location>
</feature>
<feature type="compositionally biased region" description="Polar residues" evidence="1">
    <location>
        <begin position="636"/>
        <end position="656"/>
    </location>
</feature>
<dbReference type="RefSeq" id="XP_002111465.1">
    <property type="nucleotide sequence ID" value="XM_002111429.1"/>
</dbReference>
<reference evidence="3 4" key="1">
    <citation type="journal article" date="2008" name="Nature">
        <title>The Trichoplax genome and the nature of placozoans.</title>
        <authorList>
            <person name="Srivastava M."/>
            <person name="Begovic E."/>
            <person name="Chapman J."/>
            <person name="Putnam N.H."/>
            <person name="Hellsten U."/>
            <person name="Kawashima T."/>
            <person name="Kuo A."/>
            <person name="Mitros T."/>
            <person name="Salamov A."/>
            <person name="Carpenter M.L."/>
            <person name="Signorovitch A.Y."/>
            <person name="Moreno M.A."/>
            <person name="Kamm K."/>
            <person name="Grimwood J."/>
            <person name="Schmutz J."/>
            <person name="Shapiro H."/>
            <person name="Grigoriev I.V."/>
            <person name="Buss L.W."/>
            <person name="Schierwater B."/>
            <person name="Dellaporta S.L."/>
            <person name="Rokhsar D.S."/>
        </authorList>
    </citation>
    <scope>NUCLEOTIDE SEQUENCE [LARGE SCALE GENOMIC DNA]</scope>
    <source>
        <strain evidence="3 4">Grell-BS-1999</strain>
    </source>
</reference>
<dbReference type="GeneID" id="6753175"/>
<feature type="transmembrane region" description="Helical" evidence="2">
    <location>
        <begin position="108"/>
        <end position="129"/>
    </location>
</feature>
<evidence type="ECO:0000313" key="4">
    <source>
        <dbReference type="Proteomes" id="UP000009022"/>
    </source>
</evidence>
<feature type="compositionally biased region" description="Basic and acidic residues" evidence="1">
    <location>
        <begin position="428"/>
        <end position="439"/>
    </location>
</feature>
<proteinExistence type="predicted"/>
<organism evidence="3 4">
    <name type="scientific">Trichoplax adhaerens</name>
    <name type="common">Trichoplax reptans</name>
    <dbReference type="NCBI Taxonomy" id="10228"/>
    <lineage>
        <taxon>Eukaryota</taxon>
        <taxon>Metazoa</taxon>
        <taxon>Placozoa</taxon>
        <taxon>Uniplacotomia</taxon>
        <taxon>Trichoplacea</taxon>
        <taxon>Trichoplacidae</taxon>
        <taxon>Trichoplax</taxon>
    </lineage>
</organism>
<dbReference type="OMA" id="CASENWL"/>
<feature type="region of interest" description="Disordered" evidence="1">
    <location>
        <begin position="635"/>
        <end position="664"/>
    </location>
</feature>
<keyword evidence="2" id="KW-0472">Membrane</keyword>
<feature type="transmembrane region" description="Helical" evidence="2">
    <location>
        <begin position="224"/>
        <end position="246"/>
    </location>
</feature>
<feature type="transmembrane region" description="Helical" evidence="2">
    <location>
        <begin position="252"/>
        <end position="270"/>
    </location>
</feature>
<feature type="region of interest" description="Disordered" evidence="1">
    <location>
        <begin position="512"/>
        <end position="531"/>
    </location>
</feature>
<name>B3RV38_TRIAD</name>
<dbReference type="HOGENOM" id="CLU_362215_0_0_1"/>
<feature type="compositionally biased region" description="Low complexity" evidence="1">
    <location>
        <begin position="553"/>
        <end position="565"/>
    </location>
</feature>
<accession>B3RV38</accession>
<feature type="region of interest" description="Disordered" evidence="1">
    <location>
        <begin position="415"/>
        <end position="498"/>
    </location>
</feature>
<dbReference type="OrthoDB" id="5960773at2759"/>
<dbReference type="AlphaFoldDB" id="B3RV38"/>
<feature type="transmembrane region" description="Helical" evidence="2">
    <location>
        <begin position="277"/>
        <end position="297"/>
    </location>
</feature>
<sequence>MADSSSPMASTQTQVKVVDPSKKIWCSSRDTIAASERGVVTRRNKKVERPSNHIIEEVIEPLHLLGAFVGYHSPKYKTLASICLFLFYLNLIISSTFIVYFTAINLYLIVYCIVAVMYTLSAGLCAYYVNTRTLPYIEKSIKALYRDKLYIDSLESVRELNKPSTSLNPILSLDSFCAFIGPLDSKFKIGLQQQDTRYQCASENWLSLANFNTWMISIMEKYTIALPVLAILLAVLELGCHVIAGVNAFARIKYHIGYGIIIPIHFLRFISLFHITYAYCYFMACAVTLMSLTGLSMRQWTEQAGSVLRVSPPEISFGEAVHSFGLRSTFVSDASKACEGMLTVTFIISFSSIVLNSYNFLFTERCGVYLWSVVICLSQVITPLAVSAWATKAYHDYTLIVVQAWVTQPDEDDIKEMEKQKSMQSGDSPRKRTWKDVLRKNTKINPGAQNILNTGNNLAPPSSDTNSPQATHHNRTNKLGNNEDDNSSAPEESNSPRSNLLLKLKNLKSNEELTPTQDESVSNTNITLNSPRSNLLSKLKNLKENDQLPPTPIQSLRKSSSSNSLQIKEFRDSLTNNNNNNNDVVIPMEPLSDKESPTTNTNGSGIDITAGSEGGVKKRNPWKLALDTAKDEKESFNNADVSKLNTSVGDGGSDSNEGPLPSPVKEEKVVKEKNNQFLNLIRGVGLVAGKLRRKRNQQRLNFEKYITYLQSIKSETGFSVIRSVMTWGGVSNFVFIVFSAVAVFAQEAIFGDATDRNVNACLNKTVIFLQNL</sequence>
<keyword evidence="2" id="KW-0812">Transmembrane</keyword>
<feature type="compositionally biased region" description="Polar residues" evidence="1">
    <location>
        <begin position="487"/>
        <end position="497"/>
    </location>
</feature>
<keyword evidence="4" id="KW-1185">Reference proteome</keyword>
<feature type="transmembrane region" description="Helical" evidence="2">
    <location>
        <begin position="368"/>
        <end position="390"/>
    </location>
</feature>
<dbReference type="KEGG" id="tad:TRIADDRAFT_55515"/>
<evidence type="ECO:0000256" key="1">
    <source>
        <dbReference type="SAM" id="MobiDB-lite"/>
    </source>
</evidence>
<feature type="region of interest" description="Disordered" evidence="1">
    <location>
        <begin position="593"/>
        <end position="614"/>
    </location>
</feature>
<feature type="compositionally biased region" description="Polar residues" evidence="1">
    <location>
        <begin position="443"/>
        <end position="471"/>
    </location>
</feature>
<dbReference type="EMBL" id="DS985244">
    <property type="protein sequence ID" value="EDV25432.1"/>
    <property type="molecule type" value="Genomic_DNA"/>
</dbReference>
<gene>
    <name evidence="3" type="ORF">TRIADDRAFT_55515</name>
</gene>